<dbReference type="Pfam" id="PF01221">
    <property type="entry name" value="Dynein_light"/>
    <property type="match status" value="1"/>
</dbReference>
<dbReference type="EMBL" id="OU503037">
    <property type="protein sequence ID" value="CAI9756885.1"/>
    <property type="molecule type" value="Genomic_DNA"/>
</dbReference>
<dbReference type="InterPro" id="IPR008962">
    <property type="entry name" value="PapD-like_sf"/>
</dbReference>
<dbReference type="InterPro" id="IPR037177">
    <property type="entry name" value="DLC_sf"/>
</dbReference>
<dbReference type="CDD" id="cd21452">
    <property type="entry name" value="DLC-like_DYNLL1_DYNLL2"/>
    <property type="match status" value="1"/>
</dbReference>
<dbReference type="InterPro" id="IPR001372">
    <property type="entry name" value="Dynein_light_chain_typ-1/2"/>
</dbReference>
<name>A0AAD1YVZ3_9LAMI</name>
<dbReference type="FunFam" id="3.30.740.10:FF:000008">
    <property type="entry name" value="Dynein light chain"/>
    <property type="match status" value="1"/>
</dbReference>
<dbReference type="InterPro" id="IPR000535">
    <property type="entry name" value="MSP_dom"/>
</dbReference>
<sequence>MQLIAYNKLKRKKRVPIGELRQIPMNMAIADSHHRHQKWRLCGFWQSATVSSSSSSTQNLHNNSQNHNYQNGGVGSSSRSSSSTVSSVARSILPARRRLRLDPSSNLYFPYEPGKQAMSAIRIKNSSKSHIAFKFQTTAPKSCYMRPPGGILAPGESLVATVFKFVENPENNEKSMEQKSKVKFKIMSLKVKEGTDYVPELFDEQRDQVTLERILRVVFLDPERSTPTLEKLKRQLAEADAATEARKKPPADTGPLVVGEGLVIDEWKERREKYLARQQVEAVDSIDEKEEKLVLHPQIYSIMLEGKAVIGETDMLETMQKDALHIAAKALDFFDVTEATEIARFIKKEFDGQHGSGWQCIVGTDFGSFVTHCCGCFIYFCIGSLTILLFKGSSGQEPKADEFPALETTA</sequence>
<comment type="similarity">
    <text evidence="1">Belongs to the VAMP-associated protein (VAP) (TC 9.B.17) family.</text>
</comment>
<evidence type="ECO:0000259" key="4">
    <source>
        <dbReference type="PROSITE" id="PS50202"/>
    </source>
</evidence>
<dbReference type="GO" id="GO:0005789">
    <property type="term" value="C:endoplasmic reticulum membrane"/>
    <property type="evidence" value="ECO:0007669"/>
    <property type="project" value="InterPro"/>
</dbReference>
<dbReference type="SMART" id="SM01375">
    <property type="entry name" value="Dynein_light"/>
    <property type="match status" value="1"/>
</dbReference>
<organism evidence="5 6">
    <name type="scientific">Fraxinus pennsylvanica</name>
    <dbReference type="NCBI Taxonomy" id="56036"/>
    <lineage>
        <taxon>Eukaryota</taxon>
        <taxon>Viridiplantae</taxon>
        <taxon>Streptophyta</taxon>
        <taxon>Embryophyta</taxon>
        <taxon>Tracheophyta</taxon>
        <taxon>Spermatophyta</taxon>
        <taxon>Magnoliopsida</taxon>
        <taxon>eudicotyledons</taxon>
        <taxon>Gunneridae</taxon>
        <taxon>Pentapetalae</taxon>
        <taxon>asterids</taxon>
        <taxon>lamiids</taxon>
        <taxon>Lamiales</taxon>
        <taxon>Oleaceae</taxon>
        <taxon>Oleeae</taxon>
        <taxon>Fraxinus</taxon>
    </lineage>
</organism>
<dbReference type="GO" id="GO:0030286">
    <property type="term" value="C:dynein complex"/>
    <property type="evidence" value="ECO:0007669"/>
    <property type="project" value="InterPro"/>
</dbReference>
<keyword evidence="6" id="KW-1185">Reference proteome</keyword>
<dbReference type="GO" id="GO:0005886">
    <property type="term" value="C:plasma membrane"/>
    <property type="evidence" value="ECO:0007669"/>
    <property type="project" value="TreeGrafter"/>
</dbReference>
<keyword evidence="3" id="KW-0472">Membrane</keyword>
<reference evidence="5" key="1">
    <citation type="submission" date="2023-05" db="EMBL/GenBank/DDBJ databases">
        <authorList>
            <person name="Huff M."/>
        </authorList>
    </citation>
    <scope>NUCLEOTIDE SEQUENCE</scope>
</reference>
<feature type="transmembrane region" description="Helical" evidence="3">
    <location>
        <begin position="369"/>
        <end position="390"/>
    </location>
</feature>
<evidence type="ECO:0000313" key="5">
    <source>
        <dbReference type="EMBL" id="CAI9756885.1"/>
    </source>
</evidence>
<dbReference type="SUPFAM" id="SSF54648">
    <property type="entry name" value="DLC"/>
    <property type="match status" value="1"/>
</dbReference>
<dbReference type="GO" id="GO:0090158">
    <property type="term" value="P:endoplasmic reticulum membrane organization"/>
    <property type="evidence" value="ECO:0007669"/>
    <property type="project" value="TreeGrafter"/>
</dbReference>
<dbReference type="Pfam" id="PF00635">
    <property type="entry name" value="Motile_Sperm"/>
    <property type="match status" value="1"/>
</dbReference>
<feature type="domain" description="MSP" evidence="4">
    <location>
        <begin position="98"/>
        <end position="220"/>
    </location>
</feature>
<evidence type="ECO:0000256" key="3">
    <source>
        <dbReference type="SAM" id="Phobius"/>
    </source>
</evidence>
<accession>A0AAD1YVZ3</accession>
<dbReference type="GO" id="GO:0007017">
    <property type="term" value="P:microtubule-based process"/>
    <property type="evidence" value="ECO:0007669"/>
    <property type="project" value="InterPro"/>
</dbReference>
<dbReference type="Gene3D" id="2.60.40.10">
    <property type="entry name" value="Immunoglobulins"/>
    <property type="match status" value="1"/>
</dbReference>
<keyword evidence="3" id="KW-0812">Transmembrane</keyword>
<feature type="region of interest" description="Disordered" evidence="2">
    <location>
        <begin position="53"/>
        <end position="89"/>
    </location>
</feature>
<dbReference type="PROSITE" id="PS50202">
    <property type="entry name" value="MSP"/>
    <property type="match status" value="1"/>
</dbReference>
<proteinExistence type="inferred from homology"/>
<dbReference type="AlphaFoldDB" id="A0AAD1YVZ3"/>
<dbReference type="SUPFAM" id="SSF49354">
    <property type="entry name" value="PapD-like"/>
    <property type="match status" value="1"/>
</dbReference>
<dbReference type="PANTHER" id="PTHR10809">
    <property type="entry name" value="VESICLE-ASSOCIATED MEMBRANE PROTEIN-ASSOCIATED PROTEIN"/>
    <property type="match status" value="1"/>
</dbReference>
<evidence type="ECO:0000256" key="2">
    <source>
        <dbReference type="SAM" id="MobiDB-lite"/>
    </source>
</evidence>
<dbReference type="InterPro" id="IPR016763">
    <property type="entry name" value="VAP"/>
</dbReference>
<dbReference type="Gene3D" id="3.30.740.10">
    <property type="entry name" value="Protein Inhibitor Of Neuronal Nitric Oxide Synthase"/>
    <property type="match status" value="1"/>
</dbReference>
<dbReference type="PANTHER" id="PTHR10809:SF142">
    <property type="entry name" value="VESICLE-ASSOCIATED PROTEIN 4-1-LIKE"/>
    <property type="match status" value="1"/>
</dbReference>
<dbReference type="InterPro" id="IPR013783">
    <property type="entry name" value="Ig-like_fold"/>
</dbReference>
<gene>
    <name evidence="5" type="ORF">FPE_LOCUS4315</name>
</gene>
<keyword evidence="3" id="KW-1133">Transmembrane helix</keyword>
<evidence type="ECO:0000313" key="6">
    <source>
        <dbReference type="Proteomes" id="UP000834106"/>
    </source>
</evidence>
<dbReference type="GO" id="GO:0061817">
    <property type="term" value="P:endoplasmic reticulum-plasma membrane tethering"/>
    <property type="evidence" value="ECO:0007669"/>
    <property type="project" value="TreeGrafter"/>
</dbReference>
<evidence type="ECO:0000256" key="1">
    <source>
        <dbReference type="ARBA" id="ARBA00008932"/>
    </source>
</evidence>
<protein>
    <recommendedName>
        <fullName evidence="4">MSP domain-containing protein</fullName>
    </recommendedName>
</protein>
<dbReference type="Proteomes" id="UP000834106">
    <property type="component" value="Chromosome 2"/>
</dbReference>